<name>A0A0F9Y998_9ZZZZ</name>
<accession>A0A0F9Y998</accession>
<reference evidence="1" key="1">
    <citation type="journal article" date="2015" name="Nature">
        <title>Complex archaea that bridge the gap between prokaryotes and eukaryotes.</title>
        <authorList>
            <person name="Spang A."/>
            <person name="Saw J.H."/>
            <person name="Jorgensen S.L."/>
            <person name="Zaremba-Niedzwiedzka K."/>
            <person name="Martijn J."/>
            <person name="Lind A.E."/>
            <person name="van Eijk R."/>
            <person name="Schleper C."/>
            <person name="Guy L."/>
            <person name="Ettema T.J."/>
        </authorList>
    </citation>
    <scope>NUCLEOTIDE SEQUENCE</scope>
</reference>
<proteinExistence type="predicted"/>
<organism evidence="1">
    <name type="scientific">marine sediment metagenome</name>
    <dbReference type="NCBI Taxonomy" id="412755"/>
    <lineage>
        <taxon>unclassified sequences</taxon>
        <taxon>metagenomes</taxon>
        <taxon>ecological metagenomes</taxon>
    </lineage>
</organism>
<dbReference type="Gene3D" id="3.40.50.450">
    <property type="match status" value="2"/>
</dbReference>
<comment type="caution">
    <text evidence="1">The sequence shown here is derived from an EMBL/GenBank/DDBJ whole genome shotgun (WGS) entry which is preliminary data.</text>
</comment>
<gene>
    <name evidence="1" type="ORF">LCGC14_0044720</name>
</gene>
<dbReference type="AlphaFoldDB" id="A0A0F9Y998"/>
<protein>
    <submittedName>
        <fullName evidence="1">Uncharacterized protein</fullName>
    </submittedName>
</protein>
<evidence type="ECO:0000313" key="1">
    <source>
        <dbReference type="EMBL" id="KKO08532.1"/>
    </source>
</evidence>
<dbReference type="EMBL" id="LAZR01000009">
    <property type="protein sequence ID" value="KKO08532.1"/>
    <property type="molecule type" value="Genomic_DNA"/>
</dbReference>
<sequence length="200" mass="21638">MSSAPIEIIAHKSSGYGPRTYANAHEGDLTIAVAANYKTGGERLTHKAAGDKFLALPLAMDAIEAARLLYRTLRDRDLKNPVINVAGNGMQTMSRNGFTQEFVNIRLLEILSPVHKHWPIAKVISGGQTGADMAGGIAAHALGIPVKLHFPAGFKQRYADGVDQTFSKEDILQQVKDGVAALKQEAQKRRDQDQEDAPAP</sequence>